<organism evidence="2 3">
    <name type="scientific">Spirodela intermedia</name>
    <name type="common">Intermediate duckweed</name>
    <dbReference type="NCBI Taxonomy" id="51605"/>
    <lineage>
        <taxon>Eukaryota</taxon>
        <taxon>Viridiplantae</taxon>
        <taxon>Streptophyta</taxon>
        <taxon>Embryophyta</taxon>
        <taxon>Tracheophyta</taxon>
        <taxon>Spermatophyta</taxon>
        <taxon>Magnoliopsida</taxon>
        <taxon>Liliopsida</taxon>
        <taxon>Araceae</taxon>
        <taxon>Lemnoideae</taxon>
        <taxon>Spirodela</taxon>
    </lineage>
</organism>
<evidence type="ECO:0000259" key="1">
    <source>
        <dbReference type="Pfam" id="PF12937"/>
    </source>
</evidence>
<dbReference type="InterPro" id="IPR036047">
    <property type="entry name" value="F-box-like_dom_sf"/>
</dbReference>
<protein>
    <recommendedName>
        <fullName evidence="1">F-box domain-containing protein</fullName>
    </recommendedName>
</protein>
<dbReference type="SUPFAM" id="SSF52047">
    <property type="entry name" value="RNI-like"/>
    <property type="match status" value="1"/>
</dbReference>
<evidence type="ECO:0000313" key="2">
    <source>
        <dbReference type="EMBL" id="CAA7394576.1"/>
    </source>
</evidence>
<dbReference type="Pfam" id="PF12937">
    <property type="entry name" value="F-box-like"/>
    <property type="match status" value="1"/>
</dbReference>
<sequence>MALAGRRPRWEDLGRDLLVSIFEKIEMEDLIAGVSFTCTAWRDAAGDPLCWRELDFRRWELISRRLRFRRVLSVDFRDLLRFSIARAGGTVDSVFFPDFADEIDLLFVAERCPRLRYFHLGNDEEPTDQFLQAIDKLRHLQGMAVNEAVICEEVLEILTRCRATFTELEVFAERVSENMAAAICDALPNLRKLRLRDCKMSQPVLLLFLDELKDLESLDISGYSAPRITRQVLEKASRLKEFLWESELDLGDLYRCSGSCGDIFFQGSRD</sequence>
<reference evidence="2" key="1">
    <citation type="submission" date="2020-02" db="EMBL/GenBank/DDBJ databases">
        <authorList>
            <person name="Scholz U."/>
            <person name="Mascher M."/>
            <person name="Fiebig A."/>
        </authorList>
    </citation>
    <scope>NUCLEOTIDE SEQUENCE</scope>
</reference>
<dbReference type="AlphaFoldDB" id="A0A7I8KBB6"/>
<dbReference type="PANTHER" id="PTHR38926">
    <property type="entry name" value="F-BOX DOMAIN CONTAINING PROTEIN, EXPRESSED"/>
    <property type="match status" value="1"/>
</dbReference>
<dbReference type="Gene3D" id="1.20.1280.50">
    <property type="match status" value="1"/>
</dbReference>
<dbReference type="OrthoDB" id="1108417at2759"/>
<name>A0A7I8KBB6_SPIIN</name>
<dbReference type="EMBL" id="LR746267">
    <property type="protein sequence ID" value="CAA7394576.1"/>
    <property type="molecule type" value="Genomic_DNA"/>
</dbReference>
<dbReference type="Proteomes" id="UP000663760">
    <property type="component" value="Chromosome 4"/>
</dbReference>
<dbReference type="Gene3D" id="3.80.10.10">
    <property type="entry name" value="Ribonuclease Inhibitor"/>
    <property type="match status" value="1"/>
</dbReference>
<dbReference type="SUPFAM" id="SSF81383">
    <property type="entry name" value="F-box domain"/>
    <property type="match status" value="1"/>
</dbReference>
<gene>
    <name evidence="2" type="ORF">SI8410_04005237</name>
</gene>
<keyword evidence="3" id="KW-1185">Reference proteome</keyword>
<proteinExistence type="predicted"/>
<feature type="domain" description="F-box" evidence="1">
    <location>
        <begin position="15"/>
        <end position="57"/>
    </location>
</feature>
<dbReference type="InterPro" id="IPR001810">
    <property type="entry name" value="F-box_dom"/>
</dbReference>
<dbReference type="PANTHER" id="PTHR38926:SF12">
    <property type="entry name" value="F-BOX DOMAIN CONTAINING PROTEIN, EXPRESSED"/>
    <property type="match status" value="1"/>
</dbReference>
<evidence type="ECO:0000313" key="3">
    <source>
        <dbReference type="Proteomes" id="UP000663760"/>
    </source>
</evidence>
<accession>A0A7I8KBB6</accession>
<dbReference type="InterPro" id="IPR032675">
    <property type="entry name" value="LRR_dom_sf"/>
</dbReference>